<dbReference type="InterPro" id="IPR013216">
    <property type="entry name" value="Methyltransf_11"/>
</dbReference>
<dbReference type="CDD" id="cd02440">
    <property type="entry name" value="AdoMet_MTases"/>
    <property type="match status" value="1"/>
</dbReference>
<feature type="domain" description="Methyltransferase type 11" evidence="3">
    <location>
        <begin position="325"/>
        <end position="421"/>
    </location>
</feature>
<feature type="domain" description="PilZ" evidence="2">
    <location>
        <begin position="4"/>
        <end position="104"/>
    </location>
</feature>
<dbReference type="Pfam" id="PF07238">
    <property type="entry name" value="PilZ"/>
    <property type="match status" value="1"/>
</dbReference>
<reference evidence="4" key="1">
    <citation type="submission" date="2019-03" db="EMBL/GenBank/DDBJ databases">
        <authorList>
            <person name="Hao L."/>
        </authorList>
    </citation>
    <scope>NUCLEOTIDE SEQUENCE</scope>
</reference>
<dbReference type="AlphaFoldDB" id="A0A485M311"/>
<accession>A0A485M311</accession>
<dbReference type="GO" id="GO:0035438">
    <property type="term" value="F:cyclic-di-GMP binding"/>
    <property type="evidence" value="ECO:0007669"/>
    <property type="project" value="InterPro"/>
</dbReference>
<dbReference type="EMBL" id="CAADRM010000114">
    <property type="protein sequence ID" value="VFU16038.1"/>
    <property type="molecule type" value="Genomic_DNA"/>
</dbReference>
<dbReference type="InterPro" id="IPR009875">
    <property type="entry name" value="PilZ_domain"/>
</dbReference>
<protein>
    <submittedName>
        <fullName evidence="4">PilZ domain protein</fullName>
    </submittedName>
</protein>
<keyword evidence="1" id="KW-0175">Coiled coil</keyword>
<feature type="coiled-coil region" evidence="1">
    <location>
        <begin position="147"/>
        <end position="174"/>
    </location>
</feature>
<dbReference type="Pfam" id="PF08241">
    <property type="entry name" value="Methyltransf_11"/>
    <property type="match status" value="1"/>
</dbReference>
<evidence type="ECO:0000256" key="1">
    <source>
        <dbReference type="SAM" id="Coils"/>
    </source>
</evidence>
<gene>
    <name evidence="4" type="ORF">SCFA_50025</name>
</gene>
<organism evidence="4">
    <name type="scientific">anaerobic digester metagenome</name>
    <dbReference type="NCBI Taxonomy" id="1263854"/>
    <lineage>
        <taxon>unclassified sequences</taxon>
        <taxon>metagenomes</taxon>
        <taxon>ecological metagenomes</taxon>
    </lineage>
</organism>
<evidence type="ECO:0000259" key="3">
    <source>
        <dbReference type="Pfam" id="PF08241"/>
    </source>
</evidence>
<dbReference type="Gene3D" id="3.40.50.150">
    <property type="entry name" value="Vaccinia Virus protein VP39"/>
    <property type="match status" value="1"/>
</dbReference>
<dbReference type="GO" id="GO:0008757">
    <property type="term" value="F:S-adenosylmethionine-dependent methyltransferase activity"/>
    <property type="evidence" value="ECO:0007669"/>
    <property type="project" value="InterPro"/>
</dbReference>
<name>A0A485M311_9ZZZZ</name>
<dbReference type="SUPFAM" id="SSF53335">
    <property type="entry name" value="S-adenosyl-L-methionine-dependent methyltransferases"/>
    <property type="match status" value="1"/>
</dbReference>
<dbReference type="InterPro" id="IPR029063">
    <property type="entry name" value="SAM-dependent_MTases_sf"/>
</dbReference>
<evidence type="ECO:0000313" key="4">
    <source>
        <dbReference type="EMBL" id="VFU16038.1"/>
    </source>
</evidence>
<evidence type="ECO:0000259" key="2">
    <source>
        <dbReference type="Pfam" id="PF07238"/>
    </source>
</evidence>
<proteinExistence type="predicted"/>
<sequence length="482" mass="55435">MRLRRDPRYLTDLREPKKTVQFHDFQGVERTCPVRDFSRTGLSFLLEDGSLIFRIGDILEIRFFSYEKEVHFGAATIVHIQDDCLDGKVISRIGCHFENPMDISTIIRGDKVKQLRNEYTDFIQSLAVEDNLNEEFVHLTSHLHFLLSNFRKKIKEEEEKISREDERIRSELIETLRTMTFEAINEVTLKYCDQFSRITAGFSDSKEHFIHREYFQKTLNEFFLASKLFNRAYTKPLGYAGDYEMMNIIYRNDFEGDDVFSQVMSKVDCEGSAALAVRNRREYLLGKILSVYNGLEEGHTGKVVSVACGPCMELGDLLKHTAEAKRPVRLDVVAMDQDPHALAYAGQMLSSPAVNDTGVHIELVQDNIKNLIIGRKKEASRYANADLIYSAGLCDYLSANATSRLIGELYRYLKPGGCLVIGNFGPYNPQRFKMEYGAEWFLIHRSEEELKDLARGLPEDVVLRMEKEPEGVNLFLNIIKPR</sequence>